<reference evidence="1 2" key="1">
    <citation type="submission" date="2017-03" db="EMBL/GenBank/DDBJ databases">
        <title>Complete Genome Sequence of Vibrio vulnificus FORC_053.</title>
        <authorList>
            <consortium name="Food-borne Pathogen Omics Research Center"/>
            <person name="Chung H.Y."/>
            <person name="Na E.J."/>
            <person name="Song J.S."/>
            <person name="Kim H."/>
            <person name="Lee J.-H."/>
            <person name="Ryu S."/>
            <person name="Choi S.H."/>
        </authorList>
    </citation>
    <scope>NUCLEOTIDE SEQUENCE [LARGE SCALE GENOMIC DNA]</scope>
    <source>
        <strain evidence="1 2">FORC_053</strain>
    </source>
</reference>
<name>A0AAN1PUE0_VIBVL</name>
<dbReference type="Proteomes" id="UP000263418">
    <property type="component" value="Chromosome 3"/>
</dbReference>
<evidence type="ECO:0000313" key="1">
    <source>
        <dbReference type="EMBL" id="AXX63031.1"/>
    </source>
</evidence>
<evidence type="ECO:0000313" key="2">
    <source>
        <dbReference type="Proteomes" id="UP000263418"/>
    </source>
</evidence>
<dbReference type="EMBL" id="CP019292">
    <property type="protein sequence ID" value="AXX63031.1"/>
    <property type="molecule type" value="Genomic_DNA"/>
</dbReference>
<organism evidence="1 2">
    <name type="scientific">Vibrio vulnificus</name>
    <dbReference type="NCBI Taxonomy" id="672"/>
    <lineage>
        <taxon>Bacteria</taxon>
        <taxon>Pseudomonadati</taxon>
        <taxon>Pseudomonadota</taxon>
        <taxon>Gammaproteobacteria</taxon>
        <taxon>Vibrionales</taxon>
        <taxon>Vibrionaceae</taxon>
        <taxon>Vibrio</taxon>
    </lineage>
</organism>
<gene>
    <name evidence="1" type="ORF">FORC53_4692</name>
</gene>
<dbReference type="RefSeq" id="WP_118894644.1">
    <property type="nucleotide sequence ID" value="NZ_CP019292.1"/>
</dbReference>
<proteinExistence type="predicted"/>
<accession>A0AAN1PUE0</accession>
<sequence>MNFVLLMMINDIGSDNVPALLFKDDIQGLDAGSMGVDMGNLNVDIPNLEAAMNSILDTSIFDVSSISIPDVSAPAFDSSPVLVDSSASVDCSF</sequence>
<protein>
    <submittedName>
        <fullName evidence="1">Uncharacterized protein</fullName>
    </submittedName>
</protein>
<dbReference type="AlphaFoldDB" id="A0AAN1PUE0"/>